<dbReference type="InterPro" id="IPR036760">
    <property type="entry name" value="SspB-like_sf"/>
</dbReference>
<dbReference type="SUPFAM" id="SSF101738">
    <property type="entry name" value="SspB-like"/>
    <property type="match status" value="1"/>
</dbReference>
<dbReference type="OrthoDB" id="9797358at2"/>
<dbReference type="HOGENOM" id="CLU_118425_0_0_6"/>
<dbReference type="EMBL" id="CP001801">
    <property type="protein sequence ID" value="ACX96352.1"/>
    <property type="molecule type" value="Genomic_DNA"/>
</dbReference>
<protein>
    <submittedName>
        <fullName evidence="2">Stringent starvation protein B</fullName>
    </submittedName>
</protein>
<dbReference type="GO" id="GO:0005840">
    <property type="term" value="C:ribosome"/>
    <property type="evidence" value="ECO:0007669"/>
    <property type="project" value="TreeGrafter"/>
</dbReference>
<keyword evidence="3" id="KW-1185">Reference proteome</keyword>
<organism evidence="2 3">
    <name type="scientific">Halothiobacillus neapolitanus (strain ATCC 23641 / DSM 15147 / CIP 104769 / NCIMB 8539 / c2)</name>
    <name type="common">Thiobacillus neapolitanus</name>
    <dbReference type="NCBI Taxonomy" id="555778"/>
    <lineage>
        <taxon>Bacteria</taxon>
        <taxon>Pseudomonadati</taxon>
        <taxon>Pseudomonadota</taxon>
        <taxon>Gammaproteobacteria</taxon>
        <taxon>Chromatiales</taxon>
        <taxon>Halothiobacillaceae</taxon>
        <taxon>Halothiobacillus</taxon>
    </lineage>
</organism>
<reference evidence="2 3" key="1">
    <citation type="submission" date="2009-10" db="EMBL/GenBank/DDBJ databases">
        <title>Complete sequence of Halothiobacillus neapolitanus c2.</title>
        <authorList>
            <consortium name="US DOE Joint Genome Institute"/>
            <person name="Lucas S."/>
            <person name="Copeland A."/>
            <person name="Lapidus A."/>
            <person name="Glavina del Rio T."/>
            <person name="Tice H."/>
            <person name="Bruce D."/>
            <person name="Goodwin L."/>
            <person name="Pitluck S."/>
            <person name="Davenport K."/>
            <person name="Brettin T."/>
            <person name="Detter J.C."/>
            <person name="Han C."/>
            <person name="Tapia R."/>
            <person name="Larimer F."/>
            <person name="Land M."/>
            <person name="Hauser L."/>
            <person name="Kyrpides N."/>
            <person name="Mikhailova N."/>
            <person name="Kerfeld C."/>
            <person name="Cannon G."/>
            <person name="Heinhort S."/>
        </authorList>
    </citation>
    <scope>NUCLEOTIDE SEQUENCE [LARGE SCALE GENOMIC DNA]</scope>
    <source>
        <strain evidence="3">ATCC 23641 / c2</strain>
    </source>
</reference>
<dbReference type="STRING" id="555778.Hneap_1521"/>
<feature type="compositionally biased region" description="Basic residues" evidence="1">
    <location>
        <begin position="166"/>
        <end position="175"/>
    </location>
</feature>
<dbReference type="PANTHER" id="PTHR37486">
    <property type="entry name" value="STRINGENT STARVATION PROTEIN B"/>
    <property type="match status" value="1"/>
</dbReference>
<dbReference type="NCBIfam" id="NF008769">
    <property type="entry name" value="PRK11798.2-5"/>
    <property type="match status" value="1"/>
</dbReference>
<dbReference type="Pfam" id="PF04386">
    <property type="entry name" value="SspB"/>
    <property type="match status" value="1"/>
</dbReference>
<name>D0L0X9_HALNC</name>
<sequence>MLSKRPYLIRALYDWTVDQGHVPIIVVDATVSRVQVPQAHVEEGQIHLNISPSAVRYFTMDRAAIAFEARFGGKAESIFVPMRAVVGIYDRDSGSGAQFPPEPDEEFMDDDDAQDSAPKLSLADTGKVQTLRRVSDNRSSDADSLDEGDGPPDDDPTPPRPDGKKGKTSRLRIVK</sequence>
<dbReference type="PANTHER" id="PTHR37486:SF1">
    <property type="entry name" value="STRINGENT STARVATION PROTEIN B"/>
    <property type="match status" value="1"/>
</dbReference>
<accession>D0L0X9</accession>
<dbReference type="GO" id="GO:0005829">
    <property type="term" value="C:cytosol"/>
    <property type="evidence" value="ECO:0007669"/>
    <property type="project" value="TreeGrafter"/>
</dbReference>
<dbReference type="eggNOG" id="COG2969">
    <property type="taxonomic scope" value="Bacteria"/>
</dbReference>
<dbReference type="InterPro" id="IPR007481">
    <property type="entry name" value="SspB"/>
</dbReference>
<dbReference type="Gene3D" id="2.30.30.220">
    <property type="entry name" value="SspB-like"/>
    <property type="match status" value="1"/>
</dbReference>
<dbReference type="Proteomes" id="UP000009102">
    <property type="component" value="Chromosome"/>
</dbReference>
<feature type="compositionally biased region" description="Acidic residues" evidence="1">
    <location>
        <begin position="102"/>
        <end position="114"/>
    </location>
</feature>
<dbReference type="AlphaFoldDB" id="D0L0X9"/>
<evidence type="ECO:0000313" key="3">
    <source>
        <dbReference type="Proteomes" id="UP000009102"/>
    </source>
</evidence>
<dbReference type="RefSeq" id="WP_012824386.1">
    <property type="nucleotide sequence ID" value="NC_013422.1"/>
</dbReference>
<feature type="compositionally biased region" description="Acidic residues" evidence="1">
    <location>
        <begin position="143"/>
        <end position="156"/>
    </location>
</feature>
<dbReference type="GO" id="GO:0045732">
    <property type="term" value="P:positive regulation of protein catabolic process"/>
    <property type="evidence" value="ECO:0007669"/>
    <property type="project" value="TreeGrafter"/>
</dbReference>
<evidence type="ECO:0000256" key="1">
    <source>
        <dbReference type="SAM" id="MobiDB-lite"/>
    </source>
</evidence>
<evidence type="ECO:0000313" key="2">
    <source>
        <dbReference type="EMBL" id="ACX96352.1"/>
    </source>
</evidence>
<gene>
    <name evidence="2" type="ordered locus">Hneap_1521</name>
</gene>
<dbReference type="KEGG" id="hna:Hneap_1521"/>
<proteinExistence type="predicted"/>
<feature type="region of interest" description="Disordered" evidence="1">
    <location>
        <begin position="91"/>
        <end position="175"/>
    </location>
</feature>